<evidence type="ECO:0000313" key="3">
    <source>
        <dbReference type="EMBL" id="CCA21702.1"/>
    </source>
</evidence>
<sequence>MEQMSGMNLNANPSFYQAGISSKFTKRHVTNFQDSSLNAASAAKERAKLSIIRRSEAIQNQQKKIDTEIRKIEELSQQIQRKKERESKRIFNHWSYSATRIQNAYRNHCIHLRMLEHDAAVRLQGAWRGQVARSVCRVIRIQREKERVSLVNEACRKVIRAKYIRQIELQEIYLMTRTATILQCFVRRKIAEQFFFQLKRQASQSKLEYTASVKIQACVRAFIARKIYLDILYYICRMQAYARGYLVRNRIKLLYSQYLQNDAATHIQRMLREYLRRRERCRMAQTAVQIGARVPRRHAKADVSPQSRPTQLPIQAVQRRDRLRMKHDKHVNSKQRNKKYKPAPINIAEASDRAVWVPPGSSLPSAVQVESRKGSIEIREECNEVDIKKAQEIASRHQRGSLIRQAMMARKHEEKRRFEALHKQQQATEILNAERSLMDKEDKRIRLIAKSVRRHKLNLIQKKRQAALEEEQRERQLMSKEERLVRLYHQGIARALATAQRALLSAKLEQQGIAESPNHNHKTCGKDVQVRAFNSCDDSKQKKNARGHAVKGHVAED</sequence>
<dbReference type="EMBL" id="FR824181">
    <property type="protein sequence ID" value="CCA21875.1"/>
    <property type="molecule type" value="Genomic_DNA"/>
</dbReference>
<accession>F0WK98</accession>
<proteinExistence type="predicted"/>
<name>F0WK98_9STRA</name>
<feature type="coiled-coil region" evidence="1">
    <location>
        <begin position="58"/>
        <end position="89"/>
    </location>
</feature>
<reference evidence="3" key="1">
    <citation type="journal article" date="2011" name="PLoS Biol.">
        <title>Gene gain and loss during evolution of obligate parasitism in the white rust pathogen of Arabidopsis thaliana.</title>
        <authorList>
            <person name="Kemen E."/>
            <person name="Gardiner A."/>
            <person name="Schultz-Larsen T."/>
            <person name="Kemen A.C."/>
            <person name="Balmuth A.L."/>
            <person name="Robert-Seilaniantz A."/>
            <person name="Bailey K."/>
            <person name="Holub E."/>
            <person name="Studholme D.J."/>
            <person name="Maclean D."/>
            <person name="Jones J.D."/>
        </authorList>
    </citation>
    <scope>NUCLEOTIDE SEQUENCE</scope>
</reference>
<dbReference type="Gene3D" id="1.20.5.190">
    <property type="match status" value="2"/>
</dbReference>
<dbReference type="InterPro" id="IPR000048">
    <property type="entry name" value="IQ_motif_EF-hand-BS"/>
</dbReference>
<evidence type="ECO:0000313" key="4">
    <source>
        <dbReference type="EMBL" id="CCA21875.1"/>
    </source>
</evidence>
<organism evidence="3">
    <name type="scientific">Albugo laibachii Nc14</name>
    <dbReference type="NCBI Taxonomy" id="890382"/>
    <lineage>
        <taxon>Eukaryota</taxon>
        <taxon>Sar</taxon>
        <taxon>Stramenopiles</taxon>
        <taxon>Oomycota</taxon>
        <taxon>Peronosporomycetes</taxon>
        <taxon>Albuginales</taxon>
        <taxon>Albuginaceae</taxon>
        <taxon>Albugo</taxon>
    </lineage>
</organism>
<dbReference type="HOGENOM" id="CLU_489536_0_0_1"/>
<dbReference type="EMBL" id="FR824176">
    <property type="protein sequence ID" value="CCA21702.1"/>
    <property type="molecule type" value="Genomic_DNA"/>
</dbReference>
<dbReference type="SMART" id="SM00015">
    <property type="entry name" value="IQ"/>
    <property type="match status" value="4"/>
</dbReference>
<gene>
    <name evidence="3" type="primary">AlNc14C131G6951</name>
    <name evidence="4" type="synonym">AlNc14C136G7108</name>
    <name evidence="3" type="ORF">ALNC14_078450</name>
    <name evidence="4" type="ORF">ALNC14_080180</name>
</gene>
<evidence type="ECO:0000256" key="2">
    <source>
        <dbReference type="SAM" id="MobiDB-lite"/>
    </source>
</evidence>
<reference evidence="3" key="2">
    <citation type="submission" date="2011-02" db="EMBL/GenBank/DDBJ databases">
        <authorList>
            <person name="MacLean D."/>
        </authorList>
    </citation>
    <scope>NUCLEOTIDE SEQUENCE</scope>
</reference>
<protein>
    <submittedName>
        <fullName evidence="3">Uncharacterized protein AlNc14C131G6951</fullName>
    </submittedName>
    <submittedName>
        <fullName evidence="4">Uncharacterized protein AlNc14C136G7108</fullName>
    </submittedName>
</protein>
<dbReference type="AlphaFoldDB" id="F0WK98"/>
<feature type="compositionally biased region" description="Basic residues" evidence="2">
    <location>
        <begin position="542"/>
        <end position="551"/>
    </location>
</feature>
<dbReference type="PROSITE" id="PS50096">
    <property type="entry name" value="IQ"/>
    <property type="match status" value="4"/>
</dbReference>
<keyword evidence="1" id="KW-0175">Coiled coil</keyword>
<dbReference type="Pfam" id="PF00612">
    <property type="entry name" value="IQ"/>
    <property type="match status" value="3"/>
</dbReference>
<feature type="region of interest" description="Disordered" evidence="2">
    <location>
        <begin position="535"/>
        <end position="557"/>
    </location>
</feature>
<evidence type="ECO:0000256" key="1">
    <source>
        <dbReference type="SAM" id="Coils"/>
    </source>
</evidence>